<proteinExistence type="inferred from homology"/>
<dbReference type="GO" id="GO:0005886">
    <property type="term" value="C:plasma membrane"/>
    <property type="evidence" value="ECO:0007669"/>
    <property type="project" value="UniProtKB-SubCell"/>
</dbReference>
<keyword evidence="3" id="KW-0813">Transport</keyword>
<name>A0A0J1B2M6_RHOIS</name>
<evidence type="ECO:0000256" key="1">
    <source>
        <dbReference type="ARBA" id="ARBA00004651"/>
    </source>
</evidence>
<evidence type="ECO:0000313" key="10">
    <source>
        <dbReference type="Proteomes" id="UP000036367"/>
    </source>
</evidence>
<keyword evidence="4" id="KW-1003">Cell membrane</keyword>
<keyword evidence="7 8" id="KW-0472">Membrane</keyword>
<comment type="similarity">
    <text evidence="2">Belongs to the CPA3 antiporters (TC 2.A.63) subunit F family.</text>
</comment>
<dbReference type="PANTHER" id="PTHR34702">
    <property type="entry name" value="NA(+)/H(+) ANTIPORTER SUBUNIT F1"/>
    <property type="match status" value="1"/>
</dbReference>
<evidence type="ECO:0000256" key="8">
    <source>
        <dbReference type="SAM" id="Phobius"/>
    </source>
</evidence>
<evidence type="ECO:0000256" key="4">
    <source>
        <dbReference type="ARBA" id="ARBA00022475"/>
    </source>
</evidence>
<feature type="transmembrane region" description="Helical" evidence="8">
    <location>
        <begin position="83"/>
        <end position="103"/>
    </location>
</feature>
<accession>A0A0J1B2M6</accession>
<keyword evidence="5 8" id="KW-0812">Transmembrane</keyword>
<dbReference type="EMBL" id="LECT01000055">
    <property type="protein sequence ID" value="KLU01175.1"/>
    <property type="molecule type" value="Genomic_DNA"/>
</dbReference>
<sequence>MLPNGVLPMILAASETATHAAHSTSGRGHASSSDLHEMLSYSSHAFHLSPTHHVMMATSAAVLITMTLALIRAMAGPTVFDRVLALNMFGTKTVLFICVVSFVTARTDFLDLALLYSLMNFIGMVALLRFTQYRSFGEEPA</sequence>
<dbReference type="RefSeq" id="WP_236696788.1">
    <property type="nucleotide sequence ID" value="NZ_LECT01000055.1"/>
</dbReference>
<dbReference type="Proteomes" id="UP000036367">
    <property type="component" value="Unassembled WGS sequence"/>
</dbReference>
<evidence type="ECO:0000256" key="2">
    <source>
        <dbReference type="ARBA" id="ARBA00009212"/>
    </source>
</evidence>
<keyword evidence="10" id="KW-1185">Reference proteome</keyword>
<comment type="caution">
    <text evidence="9">The sequence shown here is derived from an EMBL/GenBank/DDBJ whole genome shotgun (WGS) entry which is preliminary data.</text>
</comment>
<evidence type="ECO:0000256" key="3">
    <source>
        <dbReference type="ARBA" id="ARBA00022448"/>
    </source>
</evidence>
<dbReference type="Pfam" id="PF04066">
    <property type="entry name" value="MrpF_PhaF"/>
    <property type="match status" value="1"/>
</dbReference>
<dbReference type="STRING" id="595434.RISK_006744"/>
<dbReference type="InterPro" id="IPR007208">
    <property type="entry name" value="MrpF/PhaF-like"/>
</dbReference>
<keyword evidence="6 8" id="KW-1133">Transmembrane helix</keyword>
<comment type="subcellular location">
    <subcellularLocation>
        <location evidence="1">Cell membrane</location>
        <topology evidence="1">Multi-pass membrane protein</topology>
    </subcellularLocation>
</comment>
<dbReference type="PANTHER" id="PTHR34702:SF1">
    <property type="entry name" value="NA(+)_H(+) ANTIPORTER SUBUNIT F"/>
    <property type="match status" value="1"/>
</dbReference>
<evidence type="ECO:0000256" key="5">
    <source>
        <dbReference type="ARBA" id="ARBA00022692"/>
    </source>
</evidence>
<evidence type="ECO:0000313" key="9">
    <source>
        <dbReference type="EMBL" id="KLU01175.1"/>
    </source>
</evidence>
<evidence type="ECO:0000256" key="7">
    <source>
        <dbReference type="ARBA" id="ARBA00023136"/>
    </source>
</evidence>
<feature type="transmembrane region" description="Helical" evidence="8">
    <location>
        <begin position="109"/>
        <end position="128"/>
    </location>
</feature>
<dbReference type="GO" id="GO:0015385">
    <property type="term" value="F:sodium:proton antiporter activity"/>
    <property type="evidence" value="ECO:0007669"/>
    <property type="project" value="TreeGrafter"/>
</dbReference>
<reference evidence="9" key="1">
    <citation type="submission" date="2015-05" db="EMBL/GenBank/DDBJ databases">
        <title>Permanent draft genome of Rhodopirellula islandicus K833.</title>
        <authorList>
            <person name="Kizina J."/>
            <person name="Richter M."/>
            <person name="Glockner F.O."/>
            <person name="Harder J."/>
        </authorList>
    </citation>
    <scope>NUCLEOTIDE SEQUENCE [LARGE SCALE GENOMIC DNA]</scope>
    <source>
        <strain evidence="9">K833</strain>
    </source>
</reference>
<organism evidence="9 10">
    <name type="scientific">Rhodopirellula islandica</name>
    <dbReference type="NCBI Taxonomy" id="595434"/>
    <lineage>
        <taxon>Bacteria</taxon>
        <taxon>Pseudomonadati</taxon>
        <taxon>Planctomycetota</taxon>
        <taxon>Planctomycetia</taxon>
        <taxon>Pirellulales</taxon>
        <taxon>Pirellulaceae</taxon>
        <taxon>Rhodopirellula</taxon>
    </lineage>
</organism>
<dbReference type="AlphaFoldDB" id="A0A0J1B2M6"/>
<evidence type="ECO:0000256" key="6">
    <source>
        <dbReference type="ARBA" id="ARBA00022989"/>
    </source>
</evidence>
<gene>
    <name evidence="9" type="ORF">RISK_006744</name>
</gene>
<feature type="transmembrane region" description="Helical" evidence="8">
    <location>
        <begin position="54"/>
        <end position="71"/>
    </location>
</feature>
<dbReference type="PATRIC" id="fig|595434.4.peg.6420"/>
<protein>
    <submittedName>
        <fullName evidence="9">Multiple resistance and pH regulation protein F</fullName>
    </submittedName>
</protein>